<protein>
    <recommendedName>
        <fullName evidence="3">Transposase</fullName>
    </recommendedName>
</protein>
<organism evidence="1 2">
    <name type="scientific">Hydrogenophaga crocea</name>
    <dbReference type="NCBI Taxonomy" id="2716225"/>
    <lineage>
        <taxon>Bacteria</taxon>
        <taxon>Pseudomonadati</taxon>
        <taxon>Pseudomonadota</taxon>
        <taxon>Betaproteobacteria</taxon>
        <taxon>Burkholderiales</taxon>
        <taxon>Comamonadaceae</taxon>
        <taxon>Hydrogenophaga</taxon>
    </lineage>
</organism>
<evidence type="ECO:0000313" key="1">
    <source>
        <dbReference type="EMBL" id="QIM52827.1"/>
    </source>
</evidence>
<keyword evidence="2" id="KW-1185">Reference proteome</keyword>
<dbReference type="KEGG" id="hcz:G9Q37_12060"/>
<dbReference type="Proteomes" id="UP000503162">
    <property type="component" value="Chromosome"/>
</dbReference>
<accession>A0A6G8II00</accession>
<gene>
    <name evidence="1" type="ORF">G9Q37_12060</name>
</gene>
<dbReference type="EMBL" id="CP049989">
    <property type="protein sequence ID" value="QIM52827.1"/>
    <property type="molecule type" value="Genomic_DNA"/>
</dbReference>
<proteinExistence type="predicted"/>
<sequence length="75" mass="8753">MTRYRRQSTLTFLAERLAKTTGEHQRLANRKRRGPTERQRMQQLEAEIQALEQTIRQFDPGLDPSVIAPSTRTSK</sequence>
<dbReference type="AlphaFoldDB" id="A0A6G8II00"/>
<dbReference type="RefSeq" id="WP_166227429.1">
    <property type="nucleotide sequence ID" value="NZ_CP049989.1"/>
</dbReference>
<name>A0A6G8II00_9BURK</name>
<reference evidence="1 2" key="1">
    <citation type="submission" date="2020-03" db="EMBL/GenBank/DDBJ databases">
        <title>Hydrogenophaga sp. nov. isolated from cyanobacterial mat.</title>
        <authorList>
            <person name="Thorat V."/>
            <person name="Kirdat K."/>
            <person name="Tiwarekar B."/>
            <person name="Costa E.D."/>
            <person name="Yadav A."/>
        </authorList>
    </citation>
    <scope>NUCLEOTIDE SEQUENCE [LARGE SCALE GENOMIC DNA]</scope>
    <source>
        <strain evidence="1 2">BA0156</strain>
    </source>
</reference>
<evidence type="ECO:0008006" key="3">
    <source>
        <dbReference type="Google" id="ProtNLM"/>
    </source>
</evidence>
<evidence type="ECO:0000313" key="2">
    <source>
        <dbReference type="Proteomes" id="UP000503162"/>
    </source>
</evidence>